<reference evidence="1" key="1">
    <citation type="thesis" date="2020" institute="ProQuest LLC" country="789 East Eisenhower Parkway, Ann Arbor, MI, USA">
        <title>Comparative Genomics and Chromosome Evolution.</title>
        <authorList>
            <person name="Mudd A.B."/>
        </authorList>
    </citation>
    <scope>NUCLEOTIDE SEQUENCE</scope>
    <source>
        <strain evidence="1">HN-11 Male</strain>
        <tissue evidence="1">Kidney and liver</tissue>
    </source>
</reference>
<dbReference type="Proteomes" id="UP000770717">
    <property type="component" value="Unassembled WGS sequence"/>
</dbReference>
<evidence type="ECO:0000313" key="1">
    <source>
        <dbReference type="EMBL" id="KAG9482837.1"/>
    </source>
</evidence>
<sequence>MEVTNNSRLPHSAHSNPVRGKIVLRPRIGNVNNSSGIVFVTKPGEFSLAADMWVAGLQNPLMSLYTHSAFNEALPHLQPPMYSVL</sequence>
<dbReference type="EMBL" id="WNTK01000006">
    <property type="protein sequence ID" value="KAG9482837.1"/>
    <property type="molecule type" value="Genomic_DNA"/>
</dbReference>
<name>A0A8J6F771_ELECQ</name>
<dbReference type="AlphaFoldDB" id="A0A8J6F771"/>
<comment type="caution">
    <text evidence="1">The sequence shown here is derived from an EMBL/GenBank/DDBJ whole genome shotgun (WGS) entry which is preliminary data.</text>
</comment>
<protein>
    <submittedName>
        <fullName evidence="1">Uncharacterized protein</fullName>
    </submittedName>
</protein>
<keyword evidence="2" id="KW-1185">Reference proteome</keyword>
<proteinExistence type="predicted"/>
<organism evidence="1 2">
    <name type="scientific">Eleutherodactylus coqui</name>
    <name type="common">Puerto Rican coqui</name>
    <dbReference type="NCBI Taxonomy" id="57060"/>
    <lineage>
        <taxon>Eukaryota</taxon>
        <taxon>Metazoa</taxon>
        <taxon>Chordata</taxon>
        <taxon>Craniata</taxon>
        <taxon>Vertebrata</taxon>
        <taxon>Euteleostomi</taxon>
        <taxon>Amphibia</taxon>
        <taxon>Batrachia</taxon>
        <taxon>Anura</taxon>
        <taxon>Neobatrachia</taxon>
        <taxon>Hyloidea</taxon>
        <taxon>Eleutherodactylidae</taxon>
        <taxon>Eleutherodactylinae</taxon>
        <taxon>Eleutherodactylus</taxon>
        <taxon>Eleutherodactylus</taxon>
    </lineage>
</organism>
<accession>A0A8J6F771</accession>
<evidence type="ECO:0000313" key="2">
    <source>
        <dbReference type="Proteomes" id="UP000770717"/>
    </source>
</evidence>
<gene>
    <name evidence="1" type="ORF">GDO78_011464</name>
</gene>